<dbReference type="CDD" id="cd11304">
    <property type="entry name" value="Cadherin_repeat"/>
    <property type="match status" value="2"/>
</dbReference>
<dbReference type="InterPro" id="IPR032675">
    <property type="entry name" value="LRR_dom_sf"/>
</dbReference>
<dbReference type="Gene3D" id="3.80.10.10">
    <property type="entry name" value="Ribonuclease Inhibitor"/>
    <property type="match status" value="3"/>
</dbReference>
<feature type="domain" description="Cadherin" evidence="10">
    <location>
        <begin position="562"/>
        <end position="648"/>
    </location>
</feature>
<name>A0A814S7W3_9BILA</name>
<protein>
    <recommendedName>
        <fullName evidence="10">Cadherin domain-containing protein</fullName>
    </recommendedName>
</protein>
<dbReference type="OrthoDB" id="120976at2759"/>
<dbReference type="GO" id="GO:0007156">
    <property type="term" value="P:homophilic cell adhesion via plasma membrane adhesion molecules"/>
    <property type="evidence" value="ECO:0007669"/>
    <property type="project" value="InterPro"/>
</dbReference>
<evidence type="ECO:0000256" key="7">
    <source>
        <dbReference type="PROSITE-ProRule" id="PRU00043"/>
    </source>
</evidence>
<dbReference type="PROSITE" id="PS00232">
    <property type="entry name" value="CADHERIN_1"/>
    <property type="match status" value="1"/>
</dbReference>
<dbReference type="SUPFAM" id="SSF52047">
    <property type="entry name" value="RNI-like"/>
    <property type="match status" value="1"/>
</dbReference>
<evidence type="ECO:0000256" key="3">
    <source>
        <dbReference type="ARBA" id="ARBA00022614"/>
    </source>
</evidence>
<dbReference type="GO" id="GO:0005634">
    <property type="term" value="C:nucleus"/>
    <property type="evidence" value="ECO:0007669"/>
    <property type="project" value="TreeGrafter"/>
</dbReference>
<dbReference type="InterPro" id="IPR027038">
    <property type="entry name" value="RanGap"/>
</dbReference>
<dbReference type="InterPro" id="IPR002126">
    <property type="entry name" value="Cadherin-like_dom"/>
</dbReference>
<feature type="compositionally biased region" description="Basic and acidic residues" evidence="8">
    <location>
        <begin position="91"/>
        <end position="103"/>
    </location>
</feature>
<evidence type="ECO:0000256" key="8">
    <source>
        <dbReference type="SAM" id="MobiDB-lite"/>
    </source>
</evidence>
<dbReference type="GO" id="GO:0005886">
    <property type="term" value="C:plasma membrane"/>
    <property type="evidence" value="ECO:0007669"/>
    <property type="project" value="InterPro"/>
</dbReference>
<dbReference type="InterPro" id="IPR001611">
    <property type="entry name" value="Leu-rich_rpt"/>
</dbReference>
<dbReference type="AlphaFoldDB" id="A0A814S7W3"/>
<feature type="domain" description="Cadherin" evidence="10">
    <location>
        <begin position="459"/>
        <end position="538"/>
    </location>
</feature>
<evidence type="ECO:0000313" key="12">
    <source>
        <dbReference type="Proteomes" id="UP000663891"/>
    </source>
</evidence>
<dbReference type="SMART" id="SM00112">
    <property type="entry name" value="CA"/>
    <property type="match status" value="2"/>
</dbReference>
<keyword evidence="9" id="KW-0812">Transmembrane</keyword>
<accession>A0A814S7W3</accession>
<organism evidence="11 12">
    <name type="scientific">Adineta steineri</name>
    <dbReference type="NCBI Taxonomy" id="433720"/>
    <lineage>
        <taxon>Eukaryota</taxon>
        <taxon>Metazoa</taxon>
        <taxon>Spiralia</taxon>
        <taxon>Gnathifera</taxon>
        <taxon>Rotifera</taxon>
        <taxon>Eurotatoria</taxon>
        <taxon>Bdelloidea</taxon>
        <taxon>Adinetida</taxon>
        <taxon>Adinetidae</taxon>
        <taxon>Adineta</taxon>
    </lineage>
</organism>
<feature type="compositionally biased region" description="Low complexity" evidence="8">
    <location>
        <begin position="104"/>
        <end position="117"/>
    </location>
</feature>
<evidence type="ECO:0000256" key="4">
    <source>
        <dbReference type="ARBA" id="ARBA00022737"/>
    </source>
</evidence>
<reference evidence="11" key="1">
    <citation type="submission" date="2021-02" db="EMBL/GenBank/DDBJ databases">
        <authorList>
            <person name="Nowell W R."/>
        </authorList>
    </citation>
    <scope>NUCLEOTIDE SEQUENCE</scope>
</reference>
<evidence type="ECO:0000256" key="6">
    <source>
        <dbReference type="ARBA" id="ARBA00023136"/>
    </source>
</evidence>
<comment type="caution">
    <text evidence="11">The sequence shown here is derived from an EMBL/GenBank/DDBJ whole genome shotgun (WGS) entry which is preliminary data.</text>
</comment>
<evidence type="ECO:0000313" key="11">
    <source>
        <dbReference type="EMBL" id="CAF1143437.1"/>
    </source>
</evidence>
<comment type="subcellular location">
    <subcellularLocation>
        <location evidence="1">Membrane</location>
    </subcellularLocation>
</comment>
<dbReference type="GO" id="GO:0005096">
    <property type="term" value="F:GTPase activator activity"/>
    <property type="evidence" value="ECO:0007669"/>
    <property type="project" value="UniProtKB-KW"/>
</dbReference>
<dbReference type="GO" id="GO:0048471">
    <property type="term" value="C:perinuclear region of cytoplasm"/>
    <property type="evidence" value="ECO:0007669"/>
    <property type="project" value="TreeGrafter"/>
</dbReference>
<evidence type="ECO:0000256" key="2">
    <source>
        <dbReference type="ARBA" id="ARBA00022468"/>
    </source>
</evidence>
<keyword evidence="4" id="KW-0677">Repeat</keyword>
<dbReference type="GO" id="GO:0031267">
    <property type="term" value="F:small GTPase binding"/>
    <property type="evidence" value="ECO:0007669"/>
    <property type="project" value="TreeGrafter"/>
</dbReference>
<dbReference type="InterPro" id="IPR015919">
    <property type="entry name" value="Cadherin-like_sf"/>
</dbReference>
<keyword evidence="6 9" id="KW-0472">Membrane</keyword>
<keyword evidence="5 7" id="KW-0106">Calcium</keyword>
<dbReference type="EMBL" id="CAJNON010000252">
    <property type="protein sequence ID" value="CAF1143437.1"/>
    <property type="molecule type" value="Genomic_DNA"/>
</dbReference>
<evidence type="ECO:0000256" key="9">
    <source>
        <dbReference type="SAM" id="Phobius"/>
    </source>
</evidence>
<dbReference type="GO" id="GO:0005829">
    <property type="term" value="C:cytosol"/>
    <property type="evidence" value="ECO:0007669"/>
    <property type="project" value="TreeGrafter"/>
</dbReference>
<evidence type="ECO:0000256" key="1">
    <source>
        <dbReference type="ARBA" id="ARBA00004370"/>
    </source>
</evidence>
<dbReference type="Pfam" id="PF13516">
    <property type="entry name" value="LRR_6"/>
    <property type="match status" value="9"/>
</dbReference>
<dbReference type="PANTHER" id="PTHR24113:SF12">
    <property type="entry name" value="RAN GTPASE-ACTIVATING PROTEIN 1"/>
    <property type="match status" value="1"/>
</dbReference>
<keyword evidence="9" id="KW-1133">Transmembrane helix</keyword>
<dbReference type="SMART" id="SM00368">
    <property type="entry name" value="LRR_RI"/>
    <property type="match status" value="9"/>
</dbReference>
<dbReference type="GO" id="GO:0006913">
    <property type="term" value="P:nucleocytoplasmic transport"/>
    <property type="evidence" value="ECO:0007669"/>
    <property type="project" value="TreeGrafter"/>
</dbReference>
<gene>
    <name evidence="11" type="ORF">VCS650_LOCUS22401</name>
</gene>
<proteinExistence type="predicted"/>
<dbReference type="Proteomes" id="UP000663891">
    <property type="component" value="Unassembled WGS sequence"/>
</dbReference>
<keyword evidence="2" id="KW-0343">GTPase activation</keyword>
<feature type="region of interest" description="Disordered" evidence="8">
    <location>
        <begin position="88"/>
        <end position="117"/>
    </location>
</feature>
<dbReference type="InterPro" id="IPR020894">
    <property type="entry name" value="Cadherin_CS"/>
</dbReference>
<dbReference type="SUPFAM" id="SSF49313">
    <property type="entry name" value="Cadherin-like"/>
    <property type="match status" value="2"/>
</dbReference>
<sequence>MYTKTPRLQYKNSRVGSLSLIYKKKNFFDPKWTSRCSGYNCKRLAKINGLCIDHVRKYKKHRRSPEYSKDYHKPASYPVLKEMDITSPTIDHNEQYTSRDNKLNSRNSTSSSSPAHSNFNLEQALKDQKDSGALNFKSKGLTYEDIQAITHYVLNNTKSITSLNLSHNNIQLQAIEYLSQAIGLNIAITNLNFAVNQIGGNGIFHLSNALETNNTLTHLNLRRNQLGIKGMLSLSKALSLNNTLTELNLSENNIGSEGVSHLTAVLQTNKTITTLDLSYNKIQAKGIESLSTAIASNTALTSLNLAGNEIGRNGMFHLSKALETNKTLTTLNLNGNLFEAKGVEYLSKALEINSTLITCNLSENNIGDEGARTLSVALQSNKTLTTLDLCWNEIRVDGAQYLSNALKINNTLNTLDLCWNKILTEGAYYLTYVLHLNKVGKIFVRLSSNKYFLFYAGQVNADDCGLSSIPISYHLMHDNSLSLFPFILDSHSGTIKVISELDREIQSSYKFYIHLFNSTSQTEVHINILDQNDHYPIFDDIHEQYIYISTHQYYHQTNKRFIAHVHATDPDDDINGLVNYYFTHKKHYDYFHIYSNGSIILYNLFDIHLPITLEMYARDQGYPEALRSKDTVIIYVCDIFKQNECPSNKLRRNFYLGSIIIMICVVLFLLIIILCIIWNLFIKEHIENKKNNQSYNCRLEARKNLIVSDSFYDISPSIYENHDIRCVAV</sequence>
<evidence type="ECO:0000259" key="10">
    <source>
        <dbReference type="PROSITE" id="PS50268"/>
    </source>
</evidence>
<keyword evidence="3" id="KW-0433">Leucine-rich repeat</keyword>
<dbReference type="PANTHER" id="PTHR24113">
    <property type="entry name" value="RAN GTPASE-ACTIVATING PROTEIN 1"/>
    <property type="match status" value="1"/>
</dbReference>
<feature type="transmembrane region" description="Helical" evidence="9">
    <location>
        <begin position="654"/>
        <end position="681"/>
    </location>
</feature>
<dbReference type="GO" id="GO:0005509">
    <property type="term" value="F:calcium ion binding"/>
    <property type="evidence" value="ECO:0007669"/>
    <property type="project" value="UniProtKB-UniRule"/>
</dbReference>
<dbReference type="PROSITE" id="PS51450">
    <property type="entry name" value="LRR"/>
    <property type="match status" value="1"/>
</dbReference>
<evidence type="ECO:0000256" key="5">
    <source>
        <dbReference type="ARBA" id="ARBA00022837"/>
    </source>
</evidence>
<dbReference type="PROSITE" id="PS50268">
    <property type="entry name" value="CADHERIN_2"/>
    <property type="match status" value="2"/>
</dbReference>
<dbReference type="Gene3D" id="2.60.40.60">
    <property type="entry name" value="Cadherins"/>
    <property type="match status" value="2"/>
</dbReference>